<feature type="transmembrane region" description="Helical" evidence="2">
    <location>
        <begin position="21"/>
        <end position="44"/>
    </location>
</feature>
<feature type="region of interest" description="Disordered" evidence="1">
    <location>
        <begin position="257"/>
        <end position="285"/>
    </location>
</feature>
<evidence type="ECO:0000256" key="2">
    <source>
        <dbReference type="SAM" id="Phobius"/>
    </source>
</evidence>
<feature type="transmembrane region" description="Helical" evidence="2">
    <location>
        <begin position="50"/>
        <end position="72"/>
    </location>
</feature>
<keyword evidence="2" id="KW-1133">Transmembrane helix</keyword>
<feature type="region of interest" description="Disordered" evidence="1">
    <location>
        <begin position="113"/>
        <end position="136"/>
    </location>
</feature>
<accession>A1BIE2</accession>
<name>A1BIE2_CHLPD</name>
<protein>
    <submittedName>
        <fullName evidence="3">Uncharacterized protein</fullName>
    </submittedName>
</protein>
<dbReference type="Proteomes" id="UP000008701">
    <property type="component" value="Chromosome"/>
</dbReference>
<dbReference type="eggNOG" id="ENOG5033NSB">
    <property type="taxonomic scope" value="Bacteria"/>
</dbReference>
<keyword evidence="4" id="KW-1185">Reference proteome</keyword>
<dbReference type="EMBL" id="CP000492">
    <property type="protein sequence ID" value="ABL66169.1"/>
    <property type="molecule type" value="Genomic_DNA"/>
</dbReference>
<evidence type="ECO:0000313" key="4">
    <source>
        <dbReference type="Proteomes" id="UP000008701"/>
    </source>
</evidence>
<reference evidence="3 4" key="1">
    <citation type="submission" date="2006-12" db="EMBL/GenBank/DDBJ databases">
        <title>Complete sequence of Chlorobium phaeobacteroides DSM 266.</title>
        <authorList>
            <consortium name="US DOE Joint Genome Institute"/>
            <person name="Copeland A."/>
            <person name="Lucas S."/>
            <person name="Lapidus A."/>
            <person name="Barry K."/>
            <person name="Detter J.C."/>
            <person name="Glavina del Rio T."/>
            <person name="Hammon N."/>
            <person name="Israni S."/>
            <person name="Pitluck S."/>
            <person name="Goltsman E."/>
            <person name="Schmutz J."/>
            <person name="Larimer F."/>
            <person name="Land M."/>
            <person name="Hauser L."/>
            <person name="Mikhailova N."/>
            <person name="Li T."/>
            <person name="Overmann J."/>
            <person name="Bryant D.A."/>
            <person name="Richardson P."/>
        </authorList>
    </citation>
    <scope>NUCLEOTIDE SEQUENCE [LARGE SCALE GENOMIC DNA]</scope>
    <source>
        <strain evidence="3 4">DSM 266</strain>
    </source>
</reference>
<keyword evidence="2" id="KW-0812">Transmembrane</keyword>
<gene>
    <name evidence="3" type="ordered locus">Cpha266_2164</name>
</gene>
<dbReference type="AlphaFoldDB" id="A1BIE2"/>
<organism evidence="3 4">
    <name type="scientific">Chlorobium phaeobacteroides (strain DSM 266 / SMG 266 / 2430)</name>
    <dbReference type="NCBI Taxonomy" id="290317"/>
    <lineage>
        <taxon>Bacteria</taxon>
        <taxon>Pseudomonadati</taxon>
        <taxon>Chlorobiota</taxon>
        <taxon>Chlorobiia</taxon>
        <taxon>Chlorobiales</taxon>
        <taxon>Chlorobiaceae</taxon>
        <taxon>Chlorobium/Pelodictyon group</taxon>
        <taxon>Chlorobium</taxon>
    </lineage>
</organism>
<dbReference type="KEGG" id="cph:Cpha266_2164"/>
<proteinExistence type="predicted"/>
<dbReference type="STRING" id="290317.Cpha266_2164"/>
<keyword evidence="2" id="KW-0472">Membrane</keyword>
<sequence length="285" mass="31523">MGIFFVQLGERYNRNGMNERVMVKMFLSLSTLLFIAELVVGLFYQADLRLMVLFFMLAVSLAGILVSLKMLLGEKQEVESVSMRRRRALDDEVMKDVLDGYEVDEEFLGNVSRKGKKRGGSGAVREQNISAGASGAKDESSLEDAIRSHAVMFGGLEKLLDALTEVDELSFGKMMEKAGIQGVARGEVIVQIQTMVDLEQRSCGELLKRTEDSLSEGLSLDKESFDEYIRRCMTTSESESAPVSTTFSLDLDMAAMSKQDGTPPKDFSHAPEAVFSKLKKPGKEV</sequence>
<evidence type="ECO:0000256" key="1">
    <source>
        <dbReference type="SAM" id="MobiDB-lite"/>
    </source>
</evidence>
<evidence type="ECO:0000313" key="3">
    <source>
        <dbReference type="EMBL" id="ABL66169.1"/>
    </source>
</evidence>
<dbReference type="HOGENOM" id="CLU_1033853_0_0_10"/>